<dbReference type="AlphaFoldDB" id="A0A1H1UC92"/>
<gene>
    <name evidence="2" type="ORF">SAMN04489797_2206</name>
</gene>
<dbReference type="NCBIfam" id="TIGR01444">
    <property type="entry name" value="fkbM_fam"/>
    <property type="match status" value="1"/>
</dbReference>
<dbReference type="PANTHER" id="PTHR34203">
    <property type="entry name" value="METHYLTRANSFERASE, FKBM FAMILY PROTEIN"/>
    <property type="match status" value="1"/>
</dbReference>
<dbReference type="EMBL" id="LT629774">
    <property type="protein sequence ID" value="SDS70043.1"/>
    <property type="molecule type" value="Genomic_DNA"/>
</dbReference>
<proteinExistence type="predicted"/>
<dbReference type="Gene3D" id="3.40.50.150">
    <property type="entry name" value="Vaccinia Virus protein VP39"/>
    <property type="match status" value="1"/>
</dbReference>
<dbReference type="STRING" id="1249933.SAMN04489797_2206"/>
<keyword evidence="2" id="KW-0808">Transferase</keyword>
<dbReference type="Proteomes" id="UP000198963">
    <property type="component" value="Chromosome I"/>
</dbReference>
<evidence type="ECO:0000259" key="1">
    <source>
        <dbReference type="Pfam" id="PF05050"/>
    </source>
</evidence>
<evidence type="ECO:0000313" key="3">
    <source>
        <dbReference type="Proteomes" id="UP000198963"/>
    </source>
</evidence>
<dbReference type="InterPro" id="IPR029063">
    <property type="entry name" value="SAM-dependent_MTases_sf"/>
</dbReference>
<organism evidence="2 3">
    <name type="scientific">Winogradskyella sediminis</name>
    <dbReference type="NCBI Taxonomy" id="1382466"/>
    <lineage>
        <taxon>Bacteria</taxon>
        <taxon>Pseudomonadati</taxon>
        <taxon>Bacteroidota</taxon>
        <taxon>Flavobacteriia</taxon>
        <taxon>Flavobacteriales</taxon>
        <taxon>Flavobacteriaceae</taxon>
        <taxon>Winogradskyella</taxon>
    </lineage>
</organism>
<dbReference type="PANTHER" id="PTHR34203:SF15">
    <property type="entry name" value="SLL1173 PROTEIN"/>
    <property type="match status" value="1"/>
</dbReference>
<dbReference type="GO" id="GO:0008168">
    <property type="term" value="F:methyltransferase activity"/>
    <property type="evidence" value="ECO:0007669"/>
    <property type="project" value="UniProtKB-KW"/>
</dbReference>
<feature type="domain" description="Methyltransferase FkbM" evidence="1">
    <location>
        <begin position="90"/>
        <end position="255"/>
    </location>
</feature>
<keyword evidence="3" id="KW-1185">Reference proteome</keyword>
<keyword evidence="2" id="KW-0489">Methyltransferase</keyword>
<evidence type="ECO:0000313" key="2">
    <source>
        <dbReference type="EMBL" id="SDS70043.1"/>
    </source>
</evidence>
<dbReference type="InterPro" id="IPR006342">
    <property type="entry name" value="FkbM_mtfrase"/>
</dbReference>
<dbReference type="GO" id="GO:0032259">
    <property type="term" value="P:methylation"/>
    <property type="evidence" value="ECO:0007669"/>
    <property type="project" value="UniProtKB-KW"/>
</dbReference>
<sequence>MLELFYKLIYQKNINYYLRNINFGLKNFFFNKVKIPPSGVLNLKTDSGTLKIETNQTSYLTQLLFWNGYKKFEYSEIFEQLSKKTNIFLDIGSNIGYYSILGVKSNPNMKVYAFEPAFGPKNFLNKNIELNNLSNSIRAFDLALSITLGEIDFYEVESLKYKYINYNLAGEGNAGTKKTSRNFIKNTVKATTLNNFIDINNIENIDLIKIDTEGTEVDILNSGRESIRKFQPIIICETLFNTTENDLEDFFSEIDYDFYNHVGNGLKKVSTIKRNQDNGVRNCFFVPKSKHNYINEFVI</sequence>
<dbReference type="RefSeq" id="WP_092446741.1">
    <property type="nucleotide sequence ID" value="NZ_LT629774.1"/>
</dbReference>
<dbReference type="SUPFAM" id="SSF53335">
    <property type="entry name" value="S-adenosyl-L-methionine-dependent methyltransferases"/>
    <property type="match status" value="1"/>
</dbReference>
<name>A0A1H1UC92_9FLAO</name>
<protein>
    <submittedName>
        <fullName evidence="2">Methyltransferase, FkbM family</fullName>
    </submittedName>
</protein>
<reference evidence="2 3" key="1">
    <citation type="submission" date="2016-10" db="EMBL/GenBank/DDBJ databases">
        <authorList>
            <person name="Varghese N."/>
            <person name="Submissions S."/>
        </authorList>
    </citation>
    <scope>NUCLEOTIDE SEQUENCE [LARGE SCALE GENOMIC DNA]</scope>
    <source>
        <strain evidence="2 3">RHA_55</strain>
    </source>
</reference>
<dbReference type="Pfam" id="PF05050">
    <property type="entry name" value="Methyltransf_21"/>
    <property type="match status" value="1"/>
</dbReference>
<dbReference type="InterPro" id="IPR052514">
    <property type="entry name" value="SAM-dependent_MTase"/>
</dbReference>
<accession>A0A1H1UC92</accession>